<evidence type="ECO:0000256" key="3">
    <source>
        <dbReference type="ARBA" id="ARBA00022452"/>
    </source>
</evidence>
<evidence type="ECO:0000256" key="8">
    <source>
        <dbReference type="PROSITE-ProRule" id="PRU01360"/>
    </source>
</evidence>
<dbReference type="EMBL" id="JACHGF010000015">
    <property type="protein sequence ID" value="MBB5287232.1"/>
    <property type="molecule type" value="Genomic_DNA"/>
</dbReference>
<evidence type="ECO:0000259" key="10">
    <source>
        <dbReference type="Pfam" id="PF00593"/>
    </source>
</evidence>
<evidence type="ECO:0000256" key="4">
    <source>
        <dbReference type="ARBA" id="ARBA00022692"/>
    </source>
</evidence>
<keyword evidence="7 8" id="KW-0998">Cell outer membrane</keyword>
<keyword evidence="13" id="KW-1185">Reference proteome</keyword>
<dbReference type="InterPro" id="IPR000531">
    <property type="entry name" value="Beta-barrel_TonB"/>
</dbReference>
<sequence length="1043" mass="113492">MNYTFIKKARFAWFAVLLGVGWLMGGEARAQQTVTGKVVDDTGQALPGVNVVEKGTTTGTTTNAEGDFTIQVGSANAVLTFSFVGYTPKEEPVGNRQRIDITLAPDNRQLSEVVVVGYGTQQKRDVTGAVASVSSRDIERIPVSGLDRALQGQVPGLQISSTSGAPGGNTNILIRGIGSVSGGVEPLFIVDGFPINNSGVGNPLNTINPGDIESIEVLKDASATAIYGSRGSNGVIMITTKRGKSGQSRITLDAYAGIQQVSKRLDLMNARQFAEYVIDGRNNGWLDNGGPNASINDPNSVRGASFRIPPAWQDLDNLPPYDTDWQDVIFRTAPIQNYQLTATGGNEKLRYALSGGYFNQQGILISSGFERYSARLNLDGQLTKKLKVSMNLAPTYTATDNVPSSGHYGNPDMNIINASWTMPPMIPLYNPDGSYGNTFDLGGDHVTVQNPLKIANERQDFDSQFRMIGNAFGEYELLTGLKLKVSVGADFNYFKSNIFNPSTLSATLPTAPAFASARITEDINWLNENTLSYQKTMGDHFLDAVAGFTVQKSSTVAHQTNATNFPDDLVENINGGQITGGSYAIGEWSLLSYLARVNYSFKDKYLVTGTIRTDGSSRFGSANRWGVFPSFSLGWRLSEEDFVKNLRLFDDLKIRASYGLSGNNAIGNYRSVGLLSATNYVLGNQQVPGLSQSTFTNDNLGWETSKQYDIGLDFALFNNRLQFTGDYYNRRNTDMLLNVAIPAVTGYTSAWVNLGELENRGVELALTGNVIAARDFRWTSSFNITFNKNKVLSLGESDEIFSNAGGRGNVSISRVGHPIGSFYGHVYEGIFMSQAEIDAHATQNGAKLGDIKYRDVDGNGIINDIDRDLIGNPQPKFFYGFNNTFSYKNWSLDVLLNGTQGNDVFWAGAVFAYGFHGVQNSLASIHENRYRSPEQPGNGQMPRAIRGGLNNNLRYSSFFNFDGSFLRVRNVTLNYTLPQSVAEKLGLTAGRIYGTGSNLFTFTKYPGYDPELSNSGDNVLGAGVDYAGYPVARTITIGVSLTF</sequence>
<keyword evidence="5 9" id="KW-0798">TonB box</keyword>
<dbReference type="Pfam" id="PF13715">
    <property type="entry name" value="CarbopepD_reg_2"/>
    <property type="match status" value="1"/>
</dbReference>
<comment type="similarity">
    <text evidence="8 9">Belongs to the TonB-dependent receptor family.</text>
</comment>
<evidence type="ECO:0000259" key="11">
    <source>
        <dbReference type="Pfam" id="PF07715"/>
    </source>
</evidence>
<dbReference type="InterPro" id="IPR008969">
    <property type="entry name" value="CarboxyPept-like_regulatory"/>
</dbReference>
<feature type="domain" description="TonB-dependent receptor plug" evidence="11">
    <location>
        <begin position="123"/>
        <end position="235"/>
    </location>
</feature>
<keyword evidence="3 8" id="KW-1134">Transmembrane beta strand</keyword>
<evidence type="ECO:0000256" key="1">
    <source>
        <dbReference type="ARBA" id="ARBA00004571"/>
    </source>
</evidence>
<dbReference type="InterPro" id="IPR012910">
    <property type="entry name" value="Plug_dom"/>
</dbReference>
<dbReference type="InterPro" id="IPR023997">
    <property type="entry name" value="TonB-dep_OMP_SusC/RagA_CS"/>
</dbReference>
<dbReference type="InterPro" id="IPR037066">
    <property type="entry name" value="Plug_dom_sf"/>
</dbReference>
<dbReference type="AlphaFoldDB" id="A0A840U013"/>
<dbReference type="SUPFAM" id="SSF56935">
    <property type="entry name" value="Porins"/>
    <property type="match status" value="1"/>
</dbReference>
<dbReference type="RefSeq" id="WP_184179128.1">
    <property type="nucleotide sequence ID" value="NZ_JACHGF010000015.1"/>
</dbReference>
<name>A0A840U013_9BACT</name>
<dbReference type="Gene3D" id="2.170.130.10">
    <property type="entry name" value="TonB-dependent receptor, plug domain"/>
    <property type="match status" value="1"/>
</dbReference>
<dbReference type="SUPFAM" id="SSF49464">
    <property type="entry name" value="Carboxypeptidase regulatory domain-like"/>
    <property type="match status" value="1"/>
</dbReference>
<dbReference type="InterPro" id="IPR039426">
    <property type="entry name" value="TonB-dep_rcpt-like"/>
</dbReference>
<dbReference type="FunFam" id="2.170.130.10:FF:000008">
    <property type="entry name" value="SusC/RagA family TonB-linked outer membrane protein"/>
    <property type="match status" value="1"/>
</dbReference>
<dbReference type="Gene3D" id="2.60.40.1120">
    <property type="entry name" value="Carboxypeptidase-like, regulatory domain"/>
    <property type="match status" value="1"/>
</dbReference>
<evidence type="ECO:0000256" key="5">
    <source>
        <dbReference type="ARBA" id="ARBA00023077"/>
    </source>
</evidence>
<proteinExistence type="inferred from homology"/>
<evidence type="ECO:0000313" key="12">
    <source>
        <dbReference type="EMBL" id="MBB5287232.1"/>
    </source>
</evidence>
<accession>A0A840U013</accession>
<dbReference type="NCBIfam" id="TIGR04057">
    <property type="entry name" value="SusC_RagA_signa"/>
    <property type="match status" value="1"/>
</dbReference>
<dbReference type="GO" id="GO:0009279">
    <property type="term" value="C:cell outer membrane"/>
    <property type="evidence" value="ECO:0007669"/>
    <property type="project" value="UniProtKB-SubCell"/>
</dbReference>
<dbReference type="Gene3D" id="2.40.170.20">
    <property type="entry name" value="TonB-dependent receptor, beta-barrel domain"/>
    <property type="match status" value="1"/>
</dbReference>
<comment type="subcellular location">
    <subcellularLocation>
        <location evidence="1 8">Cell outer membrane</location>
        <topology evidence="1 8">Multi-pass membrane protein</topology>
    </subcellularLocation>
</comment>
<dbReference type="InterPro" id="IPR036942">
    <property type="entry name" value="Beta-barrel_TonB_sf"/>
</dbReference>
<reference evidence="12 13" key="1">
    <citation type="submission" date="2020-08" db="EMBL/GenBank/DDBJ databases">
        <title>Genomic Encyclopedia of Type Strains, Phase IV (KMG-IV): sequencing the most valuable type-strain genomes for metagenomic binning, comparative biology and taxonomic classification.</title>
        <authorList>
            <person name="Goeker M."/>
        </authorList>
    </citation>
    <scope>NUCLEOTIDE SEQUENCE [LARGE SCALE GENOMIC DNA]</scope>
    <source>
        <strain evidence="12 13">DSM 105074</strain>
    </source>
</reference>
<feature type="domain" description="TonB-dependent receptor-like beta-barrel" evidence="10">
    <location>
        <begin position="432"/>
        <end position="789"/>
    </location>
</feature>
<evidence type="ECO:0000256" key="9">
    <source>
        <dbReference type="RuleBase" id="RU003357"/>
    </source>
</evidence>
<dbReference type="PROSITE" id="PS52016">
    <property type="entry name" value="TONB_DEPENDENT_REC_3"/>
    <property type="match status" value="1"/>
</dbReference>
<dbReference type="InterPro" id="IPR023996">
    <property type="entry name" value="TonB-dep_OMP_SusC/RagA"/>
</dbReference>
<dbReference type="Pfam" id="PF07715">
    <property type="entry name" value="Plug"/>
    <property type="match status" value="1"/>
</dbReference>
<keyword evidence="6 8" id="KW-0472">Membrane</keyword>
<comment type="caution">
    <text evidence="12">The sequence shown here is derived from an EMBL/GenBank/DDBJ whole genome shotgun (WGS) entry which is preliminary data.</text>
</comment>
<dbReference type="Proteomes" id="UP000557307">
    <property type="component" value="Unassembled WGS sequence"/>
</dbReference>
<evidence type="ECO:0000313" key="13">
    <source>
        <dbReference type="Proteomes" id="UP000557307"/>
    </source>
</evidence>
<gene>
    <name evidence="12" type="ORF">HNQ92_005395</name>
</gene>
<keyword evidence="2 8" id="KW-0813">Transport</keyword>
<evidence type="ECO:0000256" key="2">
    <source>
        <dbReference type="ARBA" id="ARBA00022448"/>
    </source>
</evidence>
<organism evidence="12 13">
    <name type="scientific">Rhabdobacter roseus</name>
    <dbReference type="NCBI Taxonomy" id="1655419"/>
    <lineage>
        <taxon>Bacteria</taxon>
        <taxon>Pseudomonadati</taxon>
        <taxon>Bacteroidota</taxon>
        <taxon>Cytophagia</taxon>
        <taxon>Cytophagales</taxon>
        <taxon>Cytophagaceae</taxon>
        <taxon>Rhabdobacter</taxon>
    </lineage>
</organism>
<evidence type="ECO:0000256" key="7">
    <source>
        <dbReference type="ARBA" id="ARBA00023237"/>
    </source>
</evidence>
<dbReference type="Pfam" id="PF00593">
    <property type="entry name" value="TonB_dep_Rec_b-barrel"/>
    <property type="match status" value="1"/>
</dbReference>
<dbReference type="NCBIfam" id="TIGR04056">
    <property type="entry name" value="OMP_RagA_SusC"/>
    <property type="match status" value="1"/>
</dbReference>
<keyword evidence="4 8" id="KW-0812">Transmembrane</keyword>
<protein>
    <submittedName>
        <fullName evidence="12">TonB-linked SusC/RagA family outer membrane protein</fullName>
    </submittedName>
</protein>
<evidence type="ECO:0000256" key="6">
    <source>
        <dbReference type="ARBA" id="ARBA00023136"/>
    </source>
</evidence>